<sequence length="705" mass="76563">MPHLAIPARIARRDITRHKVRSLVAVLFFALPIALVTLVGLAYTSAEEEYESPIMLSQNGSGTDLERIRRAIPEEDLIVRISSRVELHAGDTAALLNVTYSNTGDDSLRLSPALANALGVEKGDTVTAQAPWEERPREYTVDFGPDTTLRLSIPLDEIVSENFPEHVSWSSPNPDLEVTTPDVQVGSFSPPSESFRPISEGLRHWEPAEFAFMVTMGTLVLIVLSSMISPIFAVAARRQYQSMRLLSVNGAEPAQLRWALYLEALLVSAMGIALGLVLGAGGFALFLLLPGWVYSGLVVPYELIACTCVFAVLCALTASVLPAIRASRPHRGPHDRLRWRWPMSIGPALLPLSLALTLSRSSWAELGYGLFGIGAVTGTPALLWLLSRWAGRGPVVPRLALRDLFRQVHRTAPAIAAIVGLTFVLGFLSIGRLDPAFYEREQPPVIGINPIVELRDSGPVESEIREVAEAIGGVNPVYVYHSTEKDATMVAPAQIPEYLRYVTTLSGAQIADAQRGVERGEVVDLPSGRLAAPEPGDHVYLEKALIFPEHEIGLWQEIKARHTTQDFITVWFTPDNYHTITEFYLIPLALLSLACAAVMVLLAVLSVGETRADLNIMWAVGAPPRMIARVAAMQSLLIAAIGVLAGFASALLLAVATGDGLLALKFVPWPLWLLLTAAVCLLGWISGGITAAASRKKLSRQRSPR</sequence>
<evidence type="ECO:0000313" key="9">
    <source>
        <dbReference type="EMBL" id="PKF69483.1"/>
    </source>
</evidence>
<comment type="caution">
    <text evidence="9">The sequence shown here is derived from an EMBL/GenBank/DDBJ whole genome shotgun (WGS) entry which is preliminary data.</text>
</comment>
<comment type="similarity">
    <text evidence="6">Belongs to the ABC-4 integral membrane protein family.</text>
</comment>
<evidence type="ECO:0000259" key="8">
    <source>
        <dbReference type="Pfam" id="PF02687"/>
    </source>
</evidence>
<dbReference type="PANTHER" id="PTHR30572:SF4">
    <property type="entry name" value="ABC TRANSPORTER PERMEASE YTRF"/>
    <property type="match status" value="1"/>
</dbReference>
<feature type="transmembrane region" description="Helical" evidence="7">
    <location>
        <begin position="345"/>
        <end position="363"/>
    </location>
</feature>
<feature type="transmembrane region" description="Helical" evidence="7">
    <location>
        <begin position="584"/>
        <end position="607"/>
    </location>
</feature>
<evidence type="ECO:0000256" key="5">
    <source>
        <dbReference type="ARBA" id="ARBA00023136"/>
    </source>
</evidence>
<name>A0A2N0X9U6_9CORY</name>
<feature type="transmembrane region" description="Helical" evidence="7">
    <location>
        <begin position="669"/>
        <end position="693"/>
    </location>
</feature>
<feature type="transmembrane region" description="Helical" evidence="7">
    <location>
        <begin position="264"/>
        <end position="289"/>
    </location>
</feature>
<accession>A0A2N0X9U6</accession>
<dbReference type="Pfam" id="PF02687">
    <property type="entry name" value="FtsX"/>
    <property type="match status" value="1"/>
</dbReference>
<dbReference type="STRING" id="1121365.GCA_000375365_01929"/>
<comment type="subcellular location">
    <subcellularLocation>
        <location evidence="1">Cell membrane</location>
        <topology evidence="1">Multi-pass membrane protein</topology>
    </subcellularLocation>
</comment>
<evidence type="ECO:0000256" key="7">
    <source>
        <dbReference type="SAM" id="Phobius"/>
    </source>
</evidence>
<dbReference type="GO" id="GO:0022857">
    <property type="term" value="F:transmembrane transporter activity"/>
    <property type="evidence" value="ECO:0007669"/>
    <property type="project" value="TreeGrafter"/>
</dbReference>
<keyword evidence="5 7" id="KW-0472">Membrane</keyword>
<keyword evidence="4 7" id="KW-1133">Transmembrane helix</keyword>
<dbReference type="RefSeq" id="WP_101172805.1">
    <property type="nucleotide sequence ID" value="NZ_JAKRKB010000018.1"/>
</dbReference>
<reference evidence="9 10" key="1">
    <citation type="submission" date="2017-12" db="EMBL/GenBank/DDBJ databases">
        <title>Corynebacterium mastitidis 16-1433 Genome.</title>
        <authorList>
            <person name="Gulvik C.A."/>
        </authorList>
    </citation>
    <scope>NUCLEOTIDE SEQUENCE [LARGE SCALE GENOMIC DNA]</scope>
    <source>
        <strain evidence="9 10">16-1433</strain>
    </source>
</reference>
<feature type="transmembrane region" description="Helical" evidence="7">
    <location>
        <begin position="301"/>
        <end position="324"/>
    </location>
</feature>
<keyword evidence="3 7" id="KW-0812">Transmembrane</keyword>
<evidence type="ECO:0000256" key="4">
    <source>
        <dbReference type="ARBA" id="ARBA00022989"/>
    </source>
</evidence>
<dbReference type="InterPro" id="IPR050250">
    <property type="entry name" value="Macrolide_Exporter_MacB"/>
</dbReference>
<dbReference type="InterPro" id="IPR003838">
    <property type="entry name" value="ABC3_permease_C"/>
</dbReference>
<organism evidence="9 10">
    <name type="scientific">Corynebacterium mastitidis</name>
    <dbReference type="NCBI Taxonomy" id="161890"/>
    <lineage>
        <taxon>Bacteria</taxon>
        <taxon>Bacillati</taxon>
        <taxon>Actinomycetota</taxon>
        <taxon>Actinomycetes</taxon>
        <taxon>Mycobacteriales</taxon>
        <taxon>Corynebacteriaceae</taxon>
        <taxon>Corynebacterium</taxon>
    </lineage>
</organism>
<dbReference type="AlphaFoldDB" id="A0A2N0X9U6"/>
<feature type="transmembrane region" description="Helical" evidence="7">
    <location>
        <begin position="20"/>
        <end position="43"/>
    </location>
</feature>
<dbReference type="EMBL" id="PJAF01000002">
    <property type="protein sequence ID" value="PKF69483.1"/>
    <property type="molecule type" value="Genomic_DNA"/>
</dbReference>
<dbReference type="GO" id="GO:0005886">
    <property type="term" value="C:plasma membrane"/>
    <property type="evidence" value="ECO:0007669"/>
    <property type="project" value="UniProtKB-SubCell"/>
</dbReference>
<feature type="domain" description="ABC3 transporter permease C-terminal" evidence="8">
    <location>
        <begin position="216"/>
        <end position="328"/>
    </location>
</feature>
<proteinExistence type="inferred from homology"/>
<keyword evidence="2" id="KW-1003">Cell membrane</keyword>
<evidence type="ECO:0000256" key="1">
    <source>
        <dbReference type="ARBA" id="ARBA00004651"/>
    </source>
</evidence>
<dbReference type="OrthoDB" id="4391397at2"/>
<evidence type="ECO:0000256" key="2">
    <source>
        <dbReference type="ARBA" id="ARBA00022475"/>
    </source>
</evidence>
<protein>
    <recommendedName>
        <fullName evidence="8">ABC3 transporter permease C-terminal domain-containing protein</fullName>
    </recommendedName>
</protein>
<feature type="transmembrane region" description="Helical" evidence="7">
    <location>
        <begin position="635"/>
        <end position="657"/>
    </location>
</feature>
<evidence type="ECO:0000256" key="6">
    <source>
        <dbReference type="ARBA" id="ARBA00038076"/>
    </source>
</evidence>
<feature type="transmembrane region" description="Helical" evidence="7">
    <location>
        <begin position="411"/>
        <end position="430"/>
    </location>
</feature>
<evidence type="ECO:0000313" key="10">
    <source>
        <dbReference type="Proteomes" id="UP000233249"/>
    </source>
</evidence>
<dbReference type="PANTHER" id="PTHR30572">
    <property type="entry name" value="MEMBRANE COMPONENT OF TRANSPORTER-RELATED"/>
    <property type="match status" value="1"/>
</dbReference>
<dbReference type="Proteomes" id="UP000233249">
    <property type="component" value="Unassembled WGS sequence"/>
</dbReference>
<feature type="transmembrane region" description="Helical" evidence="7">
    <location>
        <begin position="210"/>
        <end position="236"/>
    </location>
</feature>
<evidence type="ECO:0000256" key="3">
    <source>
        <dbReference type="ARBA" id="ARBA00022692"/>
    </source>
</evidence>
<feature type="transmembrane region" description="Helical" evidence="7">
    <location>
        <begin position="369"/>
        <end position="390"/>
    </location>
</feature>
<gene>
    <name evidence="9" type="ORF">CXB45_01070</name>
</gene>